<gene>
    <name evidence="2" type="ORF">SAMN04488540_10985</name>
</gene>
<proteinExistence type="predicted"/>
<dbReference type="RefSeq" id="WP_090365463.1">
    <property type="nucleotide sequence ID" value="NZ_FNEM01000009.1"/>
</dbReference>
<accession>A0A1G8UH89</accession>
<feature type="compositionally biased region" description="Polar residues" evidence="1">
    <location>
        <begin position="241"/>
        <end position="252"/>
    </location>
</feature>
<evidence type="ECO:0000313" key="3">
    <source>
        <dbReference type="Proteomes" id="UP000199527"/>
    </source>
</evidence>
<dbReference type="AlphaFoldDB" id="A0A1G8UH89"/>
<sequence>MTQQYQQTKFEVNQVTKALSGASPLQASRVLIDMELYEQQDSLTVLNDIYQEFESKSNLMDELVTPLALSVLDGVISHKDLKLNRTGVSASRVWQEIQGFDYGDNINVVDTAVSKKQQLEAMRQPREYSKEVRKTMSKRKHLEQNKDRHFKGNTQAYSSIETNEDGSRITVYRKQAVAENKGHKWKASDTDHVIPVKQINDYYANNALLTQSDLMAITDGDHNFIEISNSFNRAKGAKNFSDMQQQKQTLESKQARGEKLSREEKTQLKNLSRHSDQSIEGGVQKQKESEQAILNKAREKALHNVKEQKWQVTKKAGTQAAEQTGYQALGHAIILFIKPLLFEVTDAIQNGFSDGVGKSSTLEGLKFRFTRVMAYLKREVLPTLLQSAKEFLQNFAKVMIEAVADLVTGMFKSVMKVISEGFSALIGAAKILSSSRDQMSKAQKADAIVKLFAATAVTFAVFTFENTLLKGPLAAMPDFVKEIALTTLSGVASTIVVYLLDKADIFSTKVELRSKRVAEVFEYRVEQIKINTDAFSAESVRKLAQDKLRFKAIDEQMQQAIDADEDVNPAVYALADQFKIDLQIKTTDEFLNLLENSDALVV</sequence>
<name>A0A1G8UH89_9GAMM</name>
<dbReference type="OrthoDB" id="6394684at2"/>
<organism evidence="2 3">
    <name type="scientific">Ferrimonas sediminum</name>
    <dbReference type="NCBI Taxonomy" id="718193"/>
    <lineage>
        <taxon>Bacteria</taxon>
        <taxon>Pseudomonadati</taxon>
        <taxon>Pseudomonadota</taxon>
        <taxon>Gammaproteobacteria</taxon>
        <taxon>Alteromonadales</taxon>
        <taxon>Ferrimonadaceae</taxon>
        <taxon>Ferrimonas</taxon>
    </lineage>
</organism>
<dbReference type="EMBL" id="FNEM01000009">
    <property type="protein sequence ID" value="SDJ52974.1"/>
    <property type="molecule type" value="Genomic_DNA"/>
</dbReference>
<evidence type="ECO:0000256" key="1">
    <source>
        <dbReference type="SAM" id="MobiDB-lite"/>
    </source>
</evidence>
<feature type="compositionally biased region" description="Basic and acidic residues" evidence="1">
    <location>
        <begin position="253"/>
        <end position="277"/>
    </location>
</feature>
<protein>
    <submittedName>
        <fullName evidence="2">Uncharacterized protein</fullName>
    </submittedName>
</protein>
<dbReference type="Proteomes" id="UP000199527">
    <property type="component" value="Unassembled WGS sequence"/>
</dbReference>
<reference evidence="3" key="1">
    <citation type="submission" date="2016-10" db="EMBL/GenBank/DDBJ databases">
        <authorList>
            <person name="Varghese N."/>
            <person name="Submissions S."/>
        </authorList>
    </citation>
    <scope>NUCLEOTIDE SEQUENCE [LARGE SCALE GENOMIC DNA]</scope>
    <source>
        <strain evidence="3">DSM 23317</strain>
    </source>
</reference>
<feature type="region of interest" description="Disordered" evidence="1">
    <location>
        <begin position="238"/>
        <end position="286"/>
    </location>
</feature>
<keyword evidence="3" id="KW-1185">Reference proteome</keyword>
<evidence type="ECO:0000313" key="2">
    <source>
        <dbReference type="EMBL" id="SDJ52974.1"/>
    </source>
</evidence>